<evidence type="ECO:0000256" key="1">
    <source>
        <dbReference type="SAM" id="SignalP"/>
    </source>
</evidence>
<dbReference type="PIRSF" id="PIRSF016481">
    <property type="entry name" value="Pilus_assembly_PilP"/>
    <property type="match status" value="1"/>
</dbReference>
<dbReference type="PROSITE" id="PS51257">
    <property type="entry name" value="PROKAR_LIPOPROTEIN"/>
    <property type="match status" value="1"/>
</dbReference>
<dbReference type="RefSeq" id="WP_107878557.1">
    <property type="nucleotide sequence ID" value="NZ_JBGNXI010000002.1"/>
</dbReference>
<accession>A0A448U8W4</accession>
<organism evidence="2 3">
    <name type="scientific">Neisseria animaloris</name>
    <dbReference type="NCBI Taxonomy" id="326522"/>
    <lineage>
        <taxon>Bacteria</taxon>
        <taxon>Pseudomonadati</taxon>
        <taxon>Pseudomonadota</taxon>
        <taxon>Betaproteobacteria</taxon>
        <taxon>Neisseriales</taxon>
        <taxon>Neisseriaceae</taxon>
        <taxon>Neisseria</taxon>
    </lineage>
</organism>
<name>A0A448U8W4_9NEIS</name>
<dbReference type="Gene3D" id="2.30.30.830">
    <property type="match status" value="1"/>
</dbReference>
<dbReference type="STRING" id="326522.BWD08_00130"/>
<evidence type="ECO:0000313" key="2">
    <source>
        <dbReference type="EMBL" id="VEJ20362.1"/>
    </source>
</evidence>
<reference evidence="2 3" key="1">
    <citation type="submission" date="2018-12" db="EMBL/GenBank/DDBJ databases">
        <authorList>
            <consortium name="Pathogen Informatics"/>
        </authorList>
    </citation>
    <scope>NUCLEOTIDE SEQUENCE [LARGE SCALE GENOMIC DNA]</scope>
    <source>
        <strain evidence="2 3">NCTC12227</strain>
    </source>
</reference>
<dbReference type="InterPro" id="IPR007446">
    <property type="entry name" value="PilP"/>
</dbReference>
<dbReference type="EMBL" id="LR134516">
    <property type="protein sequence ID" value="VEJ20362.1"/>
    <property type="molecule type" value="Genomic_DNA"/>
</dbReference>
<proteinExistence type="predicted"/>
<dbReference type="AlphaFoldDB" id="A0A448U8W4"/>
<dbReference type="OrthoDB" id="5296580at2"/>
<dbReference type="Pfam" id="PF04351">
    <property type="entry name" value="PilP"/>
    <property type="match status" value="1"/>
</dbReference>
<feature type="signal peptide" evidence="1">
    <location>
        <begin position="1"/>
        <end position="21"/>
    </location>
</feature>
<protein>
    <submittedName>
        <fullName evidence="2">PilP protein</fullName>
    </submittedName>
</protein>
<keyword evidence="3" id="KW-1185">Reference proteome</keyword>
<dbReference type="Proteomes" id="UP000268229">
    <property type="component" value="Chromosome"/>
</dbReference>
<feature type="chain" id="PRO_5019154620" evidence="1">
    <location>
        <begin position="22"/>
        <end position="178"/>
    </location>
</feature>
<keyword evidence="1" id="KW-0732">Signal</keyword>
<evidence type="ECO:0000313" key="3">
    <source>
        <dbReference type="Proteomes" id="UP000268229"/>
    </source>
</evidence>
<dbReference type="KEGG" id="nani:NCTC12227_00063"/>
<gene>
    <name evidence="2" type="ORF">NCTC12227_00063</name>
</gene>
<sequence>MKNKILLAGILALAACTPAHEDLKTWTQETQQQAKAKIIPFEEPVINPPKPYTPPTHTGLNAFDNKRLNNAQQSANAPNMNRPKEVLEGFSLENLKYVGMLKKDNQTSGYIEANGHVYTVHVGNYIGQNFGHIQSIVPDKILLTEVVEDSYGNWAYRKTELPLSSGSEKNTATVQNNK</sequence>